<gene>
    <name evidence="5" type="ORF">TMUPMC115_0822</name>
</gene>
<dbReference type="SUPFAM" id="SSF46689">
    <property type="entry name" value="Homeodomain-like"/>
    <property type="match status" value="1"/>
</dbReference>
<evidence type="ECO:0000256" key="1">
    <source>
        <dbReference type="ARBA" id="ARBA00023125"/>
    </source>
</evidence>
<keyword evidence="3" id="KW-0472">Membrane</keyword>
<accession>A0A091C7K4</accession>
<dbReference type="PATRIC" id="fig|1302649.3.peg.825"/>
<dbReference type="EMBL" id="JPVU01000087">
    <property type="protein sequence ID" value="KFN92665.1"/>
    <property type="molecule type" value="Genomic_DNA"/>
</dbReference>
<reference evidence="5 6" key="1">
    <citation type="submission" date="2014-08" db="EMBL/GenBank/DDBJ databases">
        <title>Genome sequence of Tetragenococcus muriaticus.</title>
        <authorList>
            <person name="Chuea-nongthon C."/>
            <person name="Rodtong S."/>
            <person name="Yongsawatdigul J."/>
            <person name="Steele J.L."/>
            <person name="Liu X.-y."/>
            <person name="Speers J."/>
            <person name="Glasner J.D."/>
            <person name="Neeno-Eckwall E.C."/>
        </authorList>
    </citation>
    <scope>NUCLEOTIDE SEQUENCE [LARGE SCALE GENOMIC DNA]</scope>
    <source>
        <strain evidence="5 6">PMC-11-5</strain>
    </source>
</reference>
<dbReference type="InterPro" id="IPR001647">
    <property type="entry name" value="HTH_TetR"/>
</dbReference>
<dbReference type="AlphaFoldDB" id="A0A091C7K4"/>
<dbReference type="InterPro" id="IPR036271">
    <property type="entry name" value="Tet_transcr_reg_TetR-rel_C_sf"/>
</dbReference>
<organism evidence="5 6">
    <name type="scientific">Tetragenococcus muriaticus PMC-11-5</name>
    <dbReference type="NCBI Taxonomy" id="1302649"/>
    <lineage>
        <taxon>Bacteria</taxon>
        <taxon>Bacillati</taxon>
        <taxon>Bacillota</taxon>
        <taxon>Bacilli</taxon>
        <taxon>Lactobacillales</taxon>
        <taxon>Enterococcaceae</taxon>
        <taxon>Tetragenococcus</taxon>
    </lineage>
</organism>
<dbReference type="SUPFAM" id="SSF48498">
    <property type="entry name" value="Tetracyclin repressor-like, C-terminal domain"/>
    <property type="match status" value="1"/>
</dbReference>
<protein>
    <submittedName>
        <fullName evidence="5">TetR family regulatory protein</fullName>
    </submittedName>
</protein>
<evidence type="ECO:0000313" key="6">
    <source>
        <dbReference type="Proteomes" id="UP000029380"/>
    </source>
</evidence>
<evidence type="ECO:0000313" key="5">
    <source>
        <dbReference type="EMBL" id="KFN92665.1"/>
    </source>
</evidence>
<name>A0A091C7K4_9ENTE</name>
<evidence type="ECO:0000259" key="4">
    <source>
        <dbReference type="PROSITE" id="PS50977"/>
    </source>
</evidence>
<evidence type="ECO:0000256" key="2">
    <source>
        <dbReference type="PROSITE-ProRule" id="PRU00335"/>
    </source>
</evidence>
<keyword evidence="3" id="KW-1133">Transmembrane helix</keyword>
<dbReference type="OrthoDB" id="66596at2"/>
<sequence>MARKKTITRNQILEAAYEVVAKEGFSKFTARNIAAKMKCSTQPIYLEFKNMEDLKQELLKEIFDYLSAEVLPKEQTGDKLVDLGFNYIKFATKEKQLYKALYLEENLEDSSIQKFSFDYFVNLAQQEPEYKDLPQDKLSALYTGFWIIVTGLAALTSANIMKPSDEEITTLLTEAIKNLTSNEDRLNQIFSDFKFH</sequence>
<feature type="domain" description="HTH tetR-type" evidence="4">
    <location>
        <begin position="6"/>
        <end position="66"/>
    </location>
</feature>
<keyword evidence="1 2" id="KW-0238">DNA-binding</keyword>
<feature type="DNA-binding region" description="H-T-H motif" evidence="2">
    <location>
        <begin position="29"/>
        <end position="48"/>
    </location>
</feature>
<keyword evidence="3" id="KW-0812">Transmembrane</keyword>
<dbReference type="RefSeq" id="WP_028789957.1">
    <property type="nucleotide sequence ID" value="NZ_JPVU01000087.1"/>
</dbReference>
<dbReference type="PANTHER" id="PTHR43479">
    <property type="entry name" value="ACREF/ENVCD OPERON REPRESSOR-RELATED"/>
    <property type="match status" value="1"/>
</dbReference>
<dbReference type="PROSITE" id="PS50977">
    <property type="entry name" value="HTH_TETR_2"/>
    <property type="match status" value="1"/>
</dbReference>
<dbReference type="PANTHER" id="PTHR43479:SF11">
    <property type="entry name" value="ACREF_ENVCD OPERON REPRESSOR-RELATED"/>
    <property type="match status" value="1"/>
</dbReference>
<comment type="caution">
    <text evidence="5">The sequence shown here is derived from an EMBL/GenBank/DDBJ whole genome shotgun (WGS) entry which is preliminary data.</text>
</comment>
<proteinExistence type="predicted"/>
<feature type="transmembrane region" description="Helical" evidence="3">
    <location>
        <begin position="140"/>
        <end position="161"/>
    </location>
</feature>
<dbReference type="Pfam" id="PF00440">
    <property type="entry name" value="TetR_N"/>
    <property type="match status" value="1"/>
</dbReference>
<dbReference type="Proteomes" id="UP000029380">
    <property type="component" value="Unassembled WGS sequence"/>
</dbReference>
<dbReference type="Gene3D" id="1.10.357.10">
    <property type="entry name" value="Tetracycline Repressor, domain 2"/>
    <property type="match status" value="1"/>
</dbReference>
<dbReference type="InterPro" id="IPR050624">
    <property type="entry name" value="HTH-type_Tx_Regulator"/>
</dbReference>
<dbReference type="InterPro" id="IPR009057">
    <property type="entry name" value="Homeodomain-like_sf"/>
</dbReference>
<dbReference type="GO" id="GO:0003677">
    <property type="term" value="F:DNA binding"/>
    <property type="evidence" value="ECO:0007669"/>
    <property type="project" value="UniProtKB-UniRule"/>
</dbReference>
<evidence type="ECO:0000256" key="3">
    <source>
        <dbReference type="SAM" id="Phobius"/>
    </source>
</evidence>